<dbReference type="Pfam" id="PF12840">
    <property type="entry name" value="HTH_20"/>
    <property type="match status" value="1"/>
</dbReference>
<dbReference type="Gene3D" id="3.30.530.20">
    <property type="match status" value="1"/>
</dbReference>
<dbReference type="Proteomes" id="UP000294225">
    <property type="component" value="Unassembled WGS sequence"/>
</dbReference>
<dbReference type="NCBIfam" id="NF033788">
    <property type="entry name" value="HTH_metalloreg"/>
    <property type="match status" value="1"/>
</dbReference>
<evidence type="ECO:0000313" key="4">
    <source>
        <dbReference type="Proteomes" id="UP000294225"/>
    </source>
</evidence>
<dbReference type="RefSeq" id="WP_131498868.1">
    <property type="nucleotide sequence ID" value="NZ_SJKC01000005.1"/>
</dbReference>
<dbReference type="CDD" id="cd08893">
    <property type="entry name" value="SRPBCC_CalC_Aha1-like_GntR-HTH"/>
    <property type="match status" value="1"/>
</dbReference>
<dbReference type="InterPro" id="IPR011991">
    <property type="entry name" value="ArsR-like_HTH"/>
</dbReference>
<accession>A0A4R0IVM1</accession>
<organism evidence="3 4">
    <name type="scientific">Kribbella speibonae</name>
    <dbReference type="NCBI Taxonomy" id="1572660"/>
    <lineage>
        <taxon>Bacteria</taxon>
        <taxon>Bacillati</taxon>
        <taxon>Actinomycetota</taxon>
        <taxon>Actinomycetes</taxon>
        <taxon>Propionibacteriales</taxon>
        <taxon>Kribbellaceae</taxon>
        <taxon>Kribbella</taxon>
    </lineage>
</organism>
<sequence length="259" mass="29712">MDDEVFRALADPSRRRLLDLLNARNGQTLRELCAELDMARQSVSKHLAVLESANLVSTVRRGREKLHHLNAEPINAIADRWIHQYDRRRVQFFADLKTALEDEMNDFVYTTYIRTTPERLWQALTDAAFTEQYWQLHHETDWQPGSPMVWHQGDVAISGPGQVVLEHTPYTRLSYAWHHITPEFAKAVGFDEETYEKTSREPLSTATFELEPVDGQVKLTVIHSGFEPDSTIRTMIQEGWPSLLADLKSLLETSVAAAQ</sequence>
<evidence type="ECO:0000256" key="1">
    <source>
        <dbReference type="ARBA" id="ARBA00006817"/>
    </source>
</evidence>
<comment type="similarity">
    <text evidence="1">Belongs to the AHA1 family.</text>
</comment>
<dbReference type="GO" id="GO:0003700">
    <property type="term" value="F:DNA-binding transcription factor activity"/>
    <property type="evidence" value="ECO:0007669"/>
    <property type="project" value="InterPro"/>
</dbReference>
<dbReference type="Gene3D" id="1.10.10.10">
    <property type="entry name" value="Winged helix-like DNA-binding domain superfamily/Winged helix DNA-binding domain"/>
    <property type="match status" value="1"/>
</dbReference>
<dbReference type="SMART" id="SM00418">
    <property type="entry name" value="HTH_ARSR"/>
    <property type="match status" value="1"/>
</dbReference>
<dbReference type="PANTHER" id="PTHR38600:SF1">
    <property type="entry name" value="TRANSCRIPTIONAL REGULATORY PROTEIN"/>
    <property type="match status" value="1"/>
</dbReference>
<feature type="domain" description="HTH arsR-type" evidence="2">
    <location>
        <begin position="1"/>
        <end position="89"/>
    </location>
</feature>
<dbReference type="InterPro" id="IPR001845">
    <property type="entry name" value="HTH_ArsR_DNA-bd_dom"/>
</dbReference>
<protein>
    <submittedName>
        <fullName evidence="3">Metalloregulator ArsR/SmtB family transcription factor</fullName>
    </submittedName>
</protein>
<evidence type="ECO:0000259" key="2">
    <source>
        <dbReference type="PROSITE" id="PS50987"/>
    </source>
</evidence>
<dbReference type="InterPro" id="IPR036390">
    <property type="entry name" value="WH_DNA-bd_sf"/>
</dbReference>
<comment type="caution">
    <text evidence="3">The sequence shown here is derived from an EMBL/GenBank/DDBJ whole genome shotgun (WGS) entry which is preliminary data.</text>
</comment>
<gene>
    <name evidence="3" type="ORF">E0H92_31960</name>
</gene>
<dbReference type="PRINTS" id="PR00778">
    <property type="entry name" value="HTHARSR"/>
</dbReference>
<proteinExistence type="inferred from homology"/>
<dbReference type="Pfam" id="PF08327">
    <property type="entry name" value="AHSA1"/>
    <property type="match status" value="1"/>
</dbReference>
<name>A0A4R0IVM1_9ACTN</name>
<dbReference type="InterPro" id="IPR023393">
    <property type="entry name" value="START-like_dom_sf"/>
</dbReference>
<dbReference type="EMBL" id="SJKC01000005">
    <property type="protein sequence ID" value="TCC32795.1"/>
    <property type="molecule type" value="Genomic_DNA"/>
</dbReference>
<dbReference type="SUPFAM" id="SSF46785">
    <property type="entry name" value="Winged helix' DNA-binding domain"/>
    <property type="match status" value="1"/>
</dbReference>
<reference evidence="3 4" key="1">
    <citation type="submission" date="2019-02" db="EMBL/GenBank/DDBJ databases">
        <title>Kribbella capetownensis sp. nov. and Kribbella speibonae sp. nov., isolated from soil.</title>
        <authorList>
            <person name="Curtis S.M."/>
            <person name="Norton I."/>
            <person name="Everest G.J."/>
            <person name="Meyers P.R."/>
        </authorList>
    </citation>
    <scope>NUCLEOTIDE SEQUENCE [LARGE SCALE GENOMIC DNA]</scope>
    <source>
        <strain evidence="3 4">YM55</strain>
    </source>
</reference>
<dbReference type="InterPro" id="IPR013538">
    <property type="entry name" value="ASHA1/2-like_C"/>
</dbReference>
<dbReference type="CDD" id="cd00090">
    <property type="entry name" value="HTH_ARSR"/>
    <property type="match status" value="1"/>
</dbReference>
<dbReference type="InterPro" id="IPR036388">
    <property type="entry name" value="WH-like_DNA-bd_sf"/>
</dbReference>
<dbReference type="PANTHER" id="PTHR38600">
    <property type="entry name" value="TRANSCRIPTIONAL REGULATORY PROTEIN"/>
    <property type="match status" value="1"/>
</dbReference>
<dbReference type="SUPFAM" id="SSF55961">
    <property type="entry name" value="Bet v1-like"/>
    <property type="match status" value="1"/>
</dbReference>
<dbReference type="AlphaFoldDB" id="A0A4R0IVM1"/>
<dbReference type="PROSITE" id="PS50987">
    <property type="entry name" value="HTH_ARSR_2"/>
    <property type="match status" value="1"/>
</dbReference>
<evidence type="ECO:0000313" key="3">
    <source>
        <dbReference type="EMBL" id="TCC32795.1"/>
    </source>
</evidence>